<feature type="domain" description="Cytosol aminopeptidase" evidence="20">
    <location>
        <begin position="423"/>
        <end position="430"/>
    </location>
</feature>
<evidence type="ECO:0000256" key="7">
    <source>
        <dbReference type="ARBA" id="ARBA00022438"/>
    </source>
</evidence>
<dbReference type="GO" id="GO:0005737">
    <property type="term" value="C:cytoplasm"/>
    <property type="evidence" value="ECO:0007669"/>
    <property type="project" value="InterPro"/>
</dbReference>
<dbReference type="SUPFAM" id="SSF53187">
    <property type="entry name" value="Zn-dependent exopeptidases"/>
    <property type="match status" value="1"/>
</dbReference>
<dbReference type="InterPro" id="IPR023042">
    <property type="entry name" value="Peptidase_M17_leu_NH2_pept"/>
</dbReference>
<comment type="catalytic activity">
    <reaction evidence="18">
        <text>S-benzyl-L-cysteinylglycine + H2O = S-benzyl-L-cysteine + glycine</text>
        <dbReference type="Rhea" id="RHEA:62568"/>
        <dbReference type="ChEBI" id="CHEBI:15377"/>
        <dbReference type="ChEBI" id="CHEBI:57305"/>
        <dbReference type="ChEBI" id="CHEBI:145802"/>
        <dbReference type="ChEBI" id="CHEBI:145803"/>
    </reaction>
    <physiologicalReaction direction="left-to-right" evidence="18">
        <dbReference type="Rhea" id="RHEA:62569"/>
    </physiologicalReaction>
</comment>
<name>A0A4Y2H012_ARAVE</name>
<comment type="catalytic activity">
    <reaction evidence="1">
        <text>Release of an N-terminal amino acid, Xaa-|-Yaa-, in which Xaa is preferably Leu, but may be other amino acids including Pro although not Arg or Lys, and Yaa may be Pro. Amino acid amides and methyl esters are also readily hydrolyzed, but rates on arylamides are exceedingly low.</text>
        <dbReference type="EC" id="3.4.11.1"/>
    </reaction>
</comment>
<keyword evidence="8" id="KW-0645">Protease</keyword>
<dbReference type="Gene3D" id="3.40.630.10">
    <property type="entry name" value="Zn peptidases"/>
    <property type="match status" value="1"/>
</dbReference>
<dbReference type="SUPFAM" id="SSF52949">
    <property type="entry name" value="Macro domain-like"/>
    <property type="match status" value="1"/>
</dbReference>
<evidence type="ECO:0000256" key="4">
    <source>
        <dbReference type="ARBA" id="ARBA00012565"/>
    </source>
</evidence>
<comment type="catalytic activity">
    <reaction evidence="2">
        <text>Release of N-terminal proline from a peptide.</text>
        <dbReference type="EC" id="3.4.11.5"/>
    </reaction>
</comment>
<evidence type="ECO:0000313" key="22">
    <source>
        <dbReference type="Proteomes" id="UP000499080"/>
    </source>
</evidence>
<comment type="catalytic activity">
    <reaction evidence="10">
        <text>an S-substituted L-cysteinylglycine + H2O = an S-substituted L-cysteine + glycine</text>
        <dbReference type="Rhea" id="RHEA:60444"/>
        <dbReference type="ChEBI" id="CHEBI:15377"/>
        <dbReference type="ChEBI" id="CHEBI:57305"/>
        <dbReference type="ChEBI" id="CHEBI:58717"/>
        <dbReference type="ChEBI" id="CHEBI:143103"/>
        <dbReference type="EC" id="3.4.13.23"/>
    </reaction>
    <physiologicalReaction direction="left-to-right" evidence="10">
        <dbReference type="Rhea" id="RHEA:60445"/>
    </physiologicalReaction>
</comment>
<comment type="catalytic activity">
    <reaction evidence="19">
        <text>L-cysteinylglycine + H2O = L-cysteine + glycine</text>
        <dbReference type="Rhea" id="RHEA:28783"/>
        <dbReference type="ChEBI" id="CHEBI:15377"/>
        <dbReference type="ChEBI" id="CHEBI:35235"/>
        <dbReference type="ChEBI" id="CHEBI:57305"/>
        <dbReference type="ChEBI" id="CHEBI:61694"/>
    </reaction>
    <physiologicalReaction direction="left-to-right" evidence="19">
        <dbReference type="Rhea" id="RHEA:28784"/>
    </physiologicalReaction>
</comment>
<keyword evidence="7 21" id="KW-0031">Aminopeptidase</keyword>
<dbReference type="InterPro" id="IPR043472">
    <property type="entry name" value="Macro_dom-like"/>
</dbReference>
<evidence type="ECO:0000256" key="11">
    <source>
        <dbReference type="ARBA" id="ARBA00023625"/>
    </source>
</evidence>
<dbReference type="GO" id="GO:0070006">
    <property type="term" value="F:metalloaminopeptidase activity"/>
    <property type="evidence" value="ECO:0007669"/>
    <property type="project" value="InterPro"/>
</dbReference>
<evidence type="ECO:0000256" key="18">
    <source>
        <dbReference type="ARBA" id="ARBA00047881"/>
    </source>
</evidence>
<evidence type="ECO:0000256" key="12">
    <source>
        <dbReference type="ARBA" id="ARBA00029605"/>
    </source>
</evidence>
<dbReference type="HAMAP" id="MF_00181">
    <property type="entry name" value="Cytosol_peptidase_M17"/>
    <property type="match status" value="1"/>
</dbReference>
<dbReference type="EMBL" id="BGPR01001629">
    <property type="protein sequence ID" value="GBM58306.1"/>
    <property type="molecule type" value="Genomic_DNA"/>
</dbReference>
<evidence type="ECO:0000256" key="15">
    <source>
        <dbReference type="ARBA" id="ARBA00031564"/>
    </source>
</evidence>
<evidence type="ECO:0000256" key="19">
    <source>
        <dbReference type="ARBA" id="ARBA00049107"/>
    </source>
</evidence>
<keyword evidence="9" id="KW-0378">Hydrolase</keyword>
<evidence type="ECO:0000256" key="14">
    <source>
        <dbReference type="ARBA" id="ARBA00030997"/>
    </source>
</evidence>
<evidence type="ECO:0000256" key="16">
    <source>
        <dbReference type="ARBA" id="ARBA00033172"/>
    </source>
</evidence>
<comment type="similarity">
    <text evidence="3">Belongs to the peptidase M17 family.</text>
</comment>
<dbReference type="EC" id="3.4.11.5" evidence="5"/>
<evidence type="ECO:0000256" key="8">
    <source>
        <dbReference type="ARBA" id="ARBA00022670"/>
    </source>
</evidence>
<reference evidence="21 22" key="1">
    <citation type="journal article" date="2019" name="Sci. Rep.">
        <title>Orb-weaving spider Araneus ventricosus genome elucidates the spidroin gene catalogue.</title>
        <authorList>
            <person name="Kono N."/>
            <person name="Nakamura H."/>
            <person name="Ohtoshi R."/>
            <person name="Moran D.A.P."/>
            <person name="Shinohara A."/>
            <person name="Yoshida Y."/>
            <person name="Fujiwara M."/>
            <person name="Mori M."/>
            <person name="Tomita M."/>
            <person name="Arakawa K."/>
        </authorList>
    </citation>
    <scope>NUCLEOTIDE SEQUENCE [LARGE SCALE GENOMIC DNA]</scope>
</reference>
<dbReference type="GO" id="GO:0006508">
    <property type="term" value="P:proteolysis"/>
    <property type="evidence" value="ECO:0007669"/>
    <property type="project" value="UniProtKB-KW"/>
</dbReference>
<dbReference type="InterPro" id="IPR008283">
    <property type="entry name" value="Peptidase_M17_N"/>
</dbReference>
<evidence type="ECO:0000256" key="10">
    <source>
        <dbReference type="ARBA" id="ARBA00023511"/>
    </source>
</evidence>
<gene>
    <name evidence="21" type="primary">lap3</name>
    <name evidence="21" type="ORF">AVEN_264918_1</name>
</gene>
<dbReference type="Pfam" id="PF02789">
    <property type="entry name" value="Peptidase_M17_N"/>
    <property type="match status" value="1"/>
</dbReference>
<evidence type="ECO:0000256" key="17">
    <source>
        <dbReference type="ARBA" id="ARBA00045966"/>
    </source>
</evidence>
<proteinExistence type="inferred from homology"/>
<evidence type="ECO:0000256" key="5">
    <source>
        <dbReference type="ARBA" id="ARBA00012568"/>
    </source>
</evidence>
<dbReference type="EC" id="3.4.11.1" evidence="4"/>
<dbReference type="PROSITE" id="PS00631">
    <property type="entry name" value="CYTOSOL_AP"/>
    <property type="match status" value="1"/>
</dbReference>
<evidence type="ECO:0000256" key="1">
    <source>
        <dbReference type="ARBA" id="ARBA00000135"/>
    </source>
</evidence>
<accession>A0A4Y2H012</accession>
<dbReference type="CDD" id="cd00433">
    <property type="entry name" value="Peptidase_M17"/>
    <property type="match status" value="1"/>
</dbReference>
<dbReference type="PANTHER" id="PTHR11963">
    <property type="entry name" value="LEUCINE AMINOPEPTIDASE-RELATED"/>
    <property type="match status" value="1"/>
</dbReference>
<comment type="caution">
    <text evidence="21">The sequence shown here is derived from an EMBL/GenBank/DDBJ whole genome shotgun (WGS) entry which is preliminary data.</text>
</comment>
<dbReference type="OrthoDB" id="412814at2759"/>
<keyword evidence="22" id="KW-1185">Reference proteome</keyword>
<evidence type="ECO:0000256" key="2">
    <source>
        <dbReference type="ARBA" id="ARBA00001585"/>
    </source>
</evidence>
<protein>
    <recommendedName>
        <fullName evidence="6">Cytosol aminopeptidase</fullName>
        <ecNumber evidence="4">3.4.11.1</ecNumber>
        <ecNumber evidence="5">3.4.11.5</ecNumber>
        <ecNumber evidence="11">3.4.13.23</ecNumber>
    </recommendedName>
    <alternativeName>
        <fullName evidence="14">Cysteinylglycine-S-conjugate dipeptidase</fullName>
    </alternativeName>
    <alternativeName>
        <fullName evidence="15">Leucine aminopeptidase 3</fullName>
    </alternativeName>
    <alternativeName>
        <fullName evidence="16">Leucyl aminopeptidase</fullName>
    </alternativeName>
    <alternativeName>
        <fullName evidence="13">Proline aminopeptidase</fullName>
    </alternativeName>
    <alternativeName>
        <fullName evidence="12">Prolyl aminopeptidase</fullName>
    </alternativeName>
</protein>
<dbReference type="InterPro" id="IPR011356">
    <property type="entry name" value="Leucine_aapep/pepB"/>
</dbReference>
<organism evidence="21 22">
    <name type="scientific">Araneus ventricosus</name>
    <name type="common">Orbweaver spider</name>
    <name type="synonym">Epeira ventricosa</name>
    <dbReference type="NCBI Taxonomy" id="182803"/>
    <lineage>
        <taxon>Eukaryota</taxon>
        <taxon>Metazoa</taxon>
        <taxon>Ecdysozoa</taxon>
        <taxon>Arthropoda</taxon>
        <taxon>Chelicerata</taxon>
        <taxon>Arachnida</taxon>
        <taxon>Araneae</taxon>
        <taxon>Araneomorphae</taxon>
        <taxon>Entelegynae</taxon>
        <taxon>Araneoidea</taxon>
        <taxon>Araneidae</taxon>
        <taxon>Araneus</taxon>
    </lineage>
</organism>
<dbReference type="Proteomes" id="UP000499080">
    <property type="component" value="Unassembled WGS sequence"/>
</dbReference>
<evidence type="ECO:0000256" key="9">
    <source>
        <dbReference type="ARBA" id="ARBA00022801"/>
    </source>
</evidence>
<evidence type="ECO:0000256" key="3">
    <source>
        <dbReference type="ARBA" id="ARBA00009528"/>
    </source>
</evidence>
<comment type="function">
    <text evidence="17">Cytosolic metallopeptidase that catalyzes the removal of unsubstituted N-terminal hydrophobic amino acids from various peptides. The presence of Zn(2+) ions is essential for the peptidase activity, and the association with other cofactors can modulate the substrate spectificity of the enzyme. For instance, in the presence of Mn(2+), it displays a specific Cys-Gly hydrolyzing activity of Cys-Gly-S-conjugates. Involved in the metabolism of glutathione and in the degradation of glutathione S-conjugates, which may play a role in the control of the cell redox status.</text>
</comment>
<evidence type="ECO:0000256" key="6">
    <source>
        <dbReference type="ARBA" id="ARBA00014190"/>
    </source>
</evidence>
<dbReference type="Gene3D" id="3.40.220.10">
    <property type="entry name" value="Leucine Aminopeptidase, subunit E, domain 1"/>
    <property type="match status" value="1"/>
</dbReference>
<dbReference type="AlphaFoldDB" id="A0A4Y2H012"/>
<dbReference type="Pfam" id="PF00883">
    <property type="entry name" value="Peptidase_M17"/>
    <property type="match status" value="1"/>
</dbReference>
<evidence type="ECO:0000259" key="20">
    <source>
        <dbReference type="PROSITE" id="PS00631"/>
    </source>
</evidence>
<dbReference type="PRINTS" id="PR00481">
    <property type="entry name" value="LAMNOPPTDASE"/>
</dbReference>
<evidence type="ECO:0000256" key="13">
    <source>
        <dbReference type="ARBA" id="ARBA00030930"/>
    </source>
</evidence>
<dbReference type="InterPro" id="IPR000819">
    <property type="entry name" value="Peptidase_M17_C"/>
</dbReference>
<sequence length="585" mass="64123">MDLFILTPQLEPFLNISIPDSTYVCSKFDFDLILPCHGKFDASSLKRTCGKLTITTLACNAVTTSATPPCNASLLHTLRFYSEMRGLVLGVYTEKSKSGNDVSEYTKSFKEIDEKSNGSLSKTLKQTGPFCKSIKQKILWMPVESKVKFDCISVVDLGAKEVTENPHEGVDEKLERVRSSIADGVKALRSTSDFEEIYLDPCHSPQSAAEGANLAVYSYNALKDQSSLRPTSQFHLYEYDAIPKEYVSDFEKGAQLTECQNFARALMDTPANYLTPSIFVKTVTEKFKDANVKLIIRDKEWIESKKMGSFLSVARGSEEEPKFLELHYDGAPDVKKCIALVGKGITFDSGGISLKPSANMDAMRADMGGAACVTGTILAASKLKLKVNVKGFIPLTENMPSGKATKPGDVVYAMNGKSIQVDNTDAEGRLVLADGLCYAQQFEPMVVLDVATLTGAMAVALGGAATGVFSNDDEYWNVLNKAGYVTGDRVWRMPLYDYYKKAVKDSHLADLNNIGKKGREAGSCTAAAFLREFVEPGNKWMHLDIAGVMDCKDETAYNCKGMSGRPTRTLVQFLKGLEGNFAEKE</sequence>
<dbReference type="PANTHER" id="PTHR11963:SF23">
    <property type="entry name" value="CYTOSOL AMINOPEPTIDASE"/>
    <property type="match status" value="1"/>
</dbReference>
<dbReference type="EC" id="3.4.13.23" evidence="11"/>
<evidence type="ECO:0000313" key="21">
    <source>
        <dbReference type="EMBL" id="GBM58306.1"/>
    </source>
</evidence>
<dbReference type="GO" id="GO:0030145">
    <property type="term" value="F:manganese ion binding"/>
    <property type="evidence" value="ECO:0007669"/>
    <property type="project" value="InterPro"/>
</dbReference>